<sequence length="305" mass="33534">MDPAGSGEIDIAALMQSYWDVEYRGASRDPSDRETLTSENGMSSGNLRRSHRIAAVLAFRNARYDDAIVNAKQALRGTAGAVDSPEAALVELLLLSRAYAASNQHDLGAGFVNSLTIAVGDVKGTLTVAKVRLGVNNVGVDALDSKGQLVGYFECTVPMDSINWDLGRHLSRLEEYIQQGAEQLSQDDWYEVFLFFSMWDTDAWCSPLGRDLQLARAHPALLDYGTAVRDLSSTIELRLHCMYVNYFCTSQEKDRVLEDLKLILEATRQLRESQKLSTILQVIVKVGRALKSDGGERGAAAQGLK</sequence>
<dbReference type="EMBL" id="GG676384">
    <property type="protein sequence ID" value="EER11701.1"/>
    <property type="molecule type" value="Genomic_DNA"/>
</dbReference>
<organism evidence="3">
    <name type="scientific">Perkinsus marinus (strain ATCC 50983 / TXsc)</name>
    <dbReference type="NCBI Taxonomy" id="423536"/>
    <lineage>
        <taxon>Eukaryota</taxon>
        <taxon>Sar</taxon>
        <taxon>Alveolata</taxon>
        <taxon>Perkinsozoa</taxon>
        <taxon>Perkinsea</taxon>
        <taxon>Perkinsida</taxon>
        <taxon>Perkinsidae</taxon>
        <taxon>Perkinsus</taxon>
    </lineage>
</organism>
<dbReference type="Gene3D" id="1.20.58.2220">
    <property type="entry name" value="Formin, FH2 domain"/>
    <property type="match status" value="1"/>
</dbReference>
<feature type="compositionally biased region" description="Basic and acidic residues" evidence="1">
    <location>
        <begin position="26"/>
        <end position="36"/>
    </location>
</feature>
<name>C5KUY6_PERM5</name>
<dbReference type="RefSeq" id="XP_002779906.1">
    <property type="nucleotide sequence ID" value="XM_002779860.1"/>
</dbReference>
<keyword evidence="3" id="KW-1185">Reference proteome</keyword>
<evidence type="ECO:0000256" key="1">
    <source>
        <dbReference type="SAM" id="MobiDB-lite"/>
    </source>
</evidence>
<reference evidence="2 3" key="1">
    <citation type="submission" date="2008-07" db="EMBL/GenBank/DDBJ databases">
        <authorList>
            <person name="El-Sayed N."/>
            <person name="Caler E."/>
            <person name="Inman J."/>
            <person name="Amedeo P."/>
            <person name="Hass B."/>
            <person name="Wortman J."/>
        </authorList>
    </citation>
    <scope>NUCLEOTIDE SEQUENCE [LARGE SCALE GENOMIC DNA]</scope>
    <source>
        <strain evidence="3">ATCC 50983 / TXsc</strain>
    </source>
</reference>
<evidence type="ECO:0000313" key="2">
    <source>
        <dbReference type="EMBL" id="EER11701.1"/>
    </source>
</evidence>
<dbReference type="InterPro" id="IPR042201">
    <property type="entry name" value="FH2_Formin_sf"/>
</dbReference>
<proteinExistence type="predicted"/>
<feature type="region of interest" description="Disordered" evidence="1">
    <location>
        <begin position="26"/>
        <end position="45"/>
    </location>
</feature>
<dbReference type="Proteomes" id="UP000007800">
    <property type="component" value="Unassembled WGS sequence"/>
</dbReference>
<protein>
    <submittedName>
        <fullName evidence="2">Uncharacterized protein</fullName>
    </submittedName>
</protein>
<dbReference type="AlphaFoldDB" id="C5KUY6"/>
<gene>
    <name evidence="2" type="ORF">Pmar_PMAR002304</name>
</gene>
<dbReference type="SUPFAM" id="SSF101447">
    <property type="entry name" value="Formin homology 2 domain (FH2 domain)"/>
    <property type="match status" value="1"/>
</dbReference>
<dbReference type="InParanoid" id="C5KUY6"/>
<evidence type="ECO:0000313" key="3">
    <source>
        <dbReference type="Proteomes" id="UP000007800"/>
    </source>
</evidence>
<dbReference type="OrthoDB" id="10332563at2759"/>
<accession>C5KUY6</accession>
<dbReference type="GeneID" id="9047125"/>